<dbReference type="PANTHER" id="PTHR34075:SF5">
    <property type="entry name" value="BLR3430 PROTEIN"/>
    <property type="match status" value="1"/>
</dbReference>
<reference evidence="3 5" key="1">
    <citation type="journal article" date="2016" name="Genome Announc.">
        <title>Draft Genome Sequences of Five Rapidly Growing Mycobacterium Species, M. thermoresistibile, M. fortuitum subsp. acetamidolyticum, M. canariasense, M. brisbanense, and M. novocastrense.</title>
        <authorList>
            <person name="Katahira K."/>
            <person name="Ogura Y."/>
            <person name="Gotoh Y."/>
            <person name="Hayashi T."/>
        </authorList>
    </citation>
    <scope>NUCLEOTIDE SEQUENCE [LARGE SCALE GENOMIC DNA]</scope>
    <source>
        <strain evidence="3 5">JCM18114</strain>
    </source>
</reference>
<evidence type="ECO:0000313" key="4">
    <source>
        <dbReference type="EMBL" id="MCV7021779.1"/>
    </source>
</evidence>
<dbReference type="Gene3D" id="6.10.30.10">
    <property type="match status" value="1"/>
</dbReference>
<comment type="caution">
    <text evidence="4">The sequence shown here is derived from an EMBL/GenBank/DDBJ whole genome shotgun (WGS) entry which is preliminary data.</text>
</comment>
<feature type="domain" description="ChsH2 rubredoxin-like zinc ribbon" evidence="2">
    <location>
        <begin position="18"/>
        <end position="53"/>
    </location>
</feature>
<evidence type="ECO:0000259" key="1">
    <source>
        <dbReference type="Pfam" id="PF01796"/>
    </source>
</evidence>
<dbReference type="SUPFAM" id="SSF50249">
    <property type="entry name" value="Nucleic acid-binding proteins"/>
    <property type="match status" value="1"/>
</dbReference>
<evidence type="ECO:0000313" key="6">
    <source>
        <dbReference type="Proteomes" id="UP001207528"/>
    </source>
</evidence>
<reference evidence="4" key="3">
    <citation type="journal article" date="2022" name="BMC Genomics">
        <title>Comparative genome analysis of mycobacteria focusing on tRNA and non-coding RNA.</title>
        <authorList>
            <person name="Behra P.R.K."/>
            <person name="Pettersson B.M.F."/>
            <person name="Ramesh M."/>
            <person name="Das S."/>
            <person name="Dasgupta S."/>
            <person name="Kirsebom L.A."/>
        </authorList>
    </citation>
    <scope>NUCLEOTIDE SEQUENCE</scope>
    <source>
        <strain evidence="4">DSM 44203</strain>
    </source>
</reference>
<reference evidence="4" key="2">
    <citation type="submission" date="2020-07" db="EMBL/GenBank/DDBJ databases">
        <authorList>
            <person name="Pettersson B.M.F."/>
            <person name="Behra P.R.K."/>
            <person name="Ramesh M."/>
            <person name="Das S."/>
            <person name="Dasgupta S."/>
            <person name="Kirsebom L.A."/>
        </authorList>
    </citation>
    <scope>NUCLEOTIDE SEQUENCE</scope>
    <source>
        <strain evidence="4">DSM 44203</strain>
    </source>
</reference>
<name>A0AAW5SC51_MYCNV</name>
<proteinExistence type="predicted"/>
<accession>A0AAW5SC51</accession>
<feature type="domain" description="ChsH2 C-terminal OB-fold" evidence="1">
    <location>
        <begin position="55"/>
        <end position="114"/>
    </location>
</feature>
<dbReference type="InterPro" id="IPR012340">
    <property type="entry name" value="NA-bd_OB-fold"/>
</dbReference>
<sequence length="139" mass="15222">MTDAPSPVVDDPDTGGFWQAAQRGTLAVQWCDACDQPVHLPRPQCPRCASETLAWREVDGEATVYSWAVVHHPVHRAFSVPYTVVLVALAAHPAVRLIAHLDGAPPLYEGQRMRFFTRPDTSGALLPQWAPITENAEGD</sequence>
<evidence type="ECO:0000259" key="2">
    <source>
        <dbReference type="Pfam" id="PF12172"/>
    </source>
</evidence>
<protein>
    <submittedName>
        <fullName evidence="4">OB-fold domain-containing protein</fullName>
    </submittedName>
</protein>
<evidence type="ECO:0000313" key="5">
    <source>
        <dbReference type="Proteomes" id="UP000069773"/>
    </source>
</evidence>
<keyword evidence="5" id="KW-1185">Reference proteome</keyword>
<dbReference type="RefSeq" id="WP_067386379.1">
    <property type="nucleotide sequence ID" value="NZ_BCTA01000002.1"/>
</dbReference>
<dbReference type="Proteomes" id="UP001207528">
    <property type="component" value="Unassembled WGS sequence"/>
</dbReference>
<dbReference type="EMBL" id="JACKTI010000004">
    <property type="protein sequence ID" value="MCV7021779.1"/>
    <property type="molecule type" value="Genomic_DNA"/>
</dbReference>
<gene>
    <name evidence="4" type="ORF">H7I77_00200</name>
    <name evidence="3" type="ORF">RMCN_0038</name>
</gene>
<dbReference type="Proteomes" id="UP000069773">
    <property type="component" value="Unassembled WGS sequence"/>
</dbReference>
<dbReference type="Pfam" id="PF12172">
    <property type="entry name" value="zf-ChsH2"/>
    <property type="match status" value="1"/>
</dbReference>
<dbReference type="InterPro" id="IPR002878">
    <property type="entry name" value="ChsH2_C"/>
</dbReference>
<dbReference type="AlphaFoldDB" id="A0AAW5SC51"/>
<dbReference type="Pfam" id="PF01796">
    <property type="entry name" value="OB_ChsH2_C"/>
    <property type="match status" value="1"/>
</dbReference>
<evidence type="ECO:0000313" key="3">
    <source>
        <dbReference type="EMBL" id="GAT06905.1"/>
    </source>
</evidence>
<dbReference type="InterPro" id="IPR052513">
    <property type="entry name" value="Thioester_dehydratase-like"/>
</dbReference>
<dbReference type="PANTHER" id="PTHR34075">
    <property type="entry name" value="BLR3430 PROTEIN"/>
    <property type="match status" value="1"/>
</dbReference>
<dbReference type="EMBL" id="BCTA01000002">
    <property type="protein sequence ID" value="GAT06905.1"/>
    <property type="molecule type" value="Genomic_DNA"/>
</dbReference>
<organism evidence="4 6">
    <name type="scientific">Mycolicibacterium novocastrense</name>
    <name type="common">Mycobacterium novocastrense</name>
    <dbReference type="NCBI Taxonomy" id="59813"/>
    <lineage>
        <taxon>Bacteria</taxon>
        <taxon>Bacillati</taxon>
        <taxon>Actinomycetota</taxon>
        <taxon>Actinomycetes</taxon>
        <taxon>Mycobacteriales</taxon>
        <taxon>Mycobacteriaceae</taxon>
        <taxon>Mycolicibacterium</taxon>
    </lineage>
</organism>
<dbReference type="InterPro" id="IPR022002">
    <property type="entry name" value="ChsH2_Znr"/>
</dbReference>